<feature type="non-terminal residue" evidence="1">
    <location>
        <position position="1"/>
    </location>
</feature>
<proteinExistence type="predicted"/>
<protein>
    <submittedName>
        <fullName evidence="1">Uncharacterized protein</fullName>
    </submittedName>
</protein>
<sequence length="107" mass="13004">PFCVEIFLINNHSYFLNCVAYWEDDDPIAVLRIWDLRIMTDDDKDTLKQKMNNVRDRKEYGKPDNIHEKLDWANLRISKEYIAYVIEWHDRLWPRSEIGFKAEIKSK</sequence>
<comment type="caution">
    <text evidence="1">The sequence shown here is derived from an EMBL/GenBank/DDBJ whole genome shotgun (WGS) entry which is preliminary data.</text>
</comment>
<reference evidence="1" key="1">
    <citation type="journal article" date="2014" name="Front. Microbiol.">
        <title>High frequency of phylogenetically diverse reductive dehalogenase-homologous genes in deep subseafloor sedimentary metagenomes.</title>
        <authorList>
            <person name="Kawai M."/>
            <person name="Futagami T."/>
            <person name="Toyoda A."/>
            <person name="Takaki Y."/>
            <person name="Nishi S."/>
            <person name="Hori S."/>
            <person name="Arai W."/>
            <person name="Tsubouchi T."/>
            <person name="Morono Y."/>
            <person name="Uchiyama I."/>
            <person name="Ito T."/>
            <person name="Fujiyama A."/>
            <person name="Inagaki F."/>
            <person name="Takami H."/>
        </authorList>
    </citation>
    <scope>NUCLEOTIDE SEQUENCE</scope>
    <source>
        <strain evidence="1">Expedition CK06-06</strain>
    </source>
</reference>
<dbReference type="EMBL" id="BARU01000503">
    <property type="protein sequence ID" value="GAH21452.1"/>
    <property type="molecule type" value="Genomic_DNA"/>
</dbReference>
<dbReference type="AlphaFoldDB" id="X1DMS8"/>
<name>X1DMS8_9ZZZZ</name>
<organism evidence="1">
    <name type="scientific">marine sediment metagenome</name>
    <dbReference type="NCBI Taxonomy" id="412755"/>
    <lineage>
        <taxon>unclassified sequences</taxon>
        <taxon>metagenomes</taxon>
        <taxon>ecological metagenomes</taxon>
    </lineage>
</organism>
<evidence type="ECO:0000313" key="1">
    <source>
        <dbReference type="EMBL" id="GAH21452.1"/>
    </source>
</evidence>
<gene>
    <name evidence="1" type="ORF">S03H2_01660</name>
</gene>
<accession>X1DMS8</accession>